<name>A0A1C2DS55_9HYPH</name>
<reference evidence="1 2" key="1">
    <citation type="submission" date="2016-08" db="EMBL/GenBank/DDBJ databases">
        <title>Whole genome sequence of Mesorhizobium sp. strain UASWS1009 isolated from industrial sewage.</title>
        <authorList>
            <person name="Crovadore J."/>
            <person name="Calmin G."/>
            <person name="Chablais R."/>
            <person name="Cochard B."/>
            <person name="Lefort F."/>
        </authorList>
    </citation>
    <scope>NUCLEOTIDE SEQUENCE [LARGE SCALE GENOMIC DNA]</scope>
    <source>
        <strain evidence="1 2">UASWS1009</strain>
    </source>
</reference>
<gene>
    <name evidence="1" type="ORF">QV13_12710</name>
</gene>
<keyword evidence="2" id="KW-1185">Reference proteome</keyword>
<comment type="caution">
    <text evidence="1">The sequence shown here is derived from an EMBL/GenBank/DDBJ whole genome shotgun (WGS) entry which is preliminary data.</text>
</comment>
<accession>A0A1C2DS55</accession>
<dbReference type="RefSeq" id="WP_065997865.1">
    <property type="nucleotide sequence ID" value="NZ_MDEO01000032.1"/>
</dbReference>
<dbReference type="AlphaFoldDB" id="A0A1C2DS55"/>
<proteinExistence type="predicted"/>
<dbReference type="OrthoDB" id="8398851at2"/>
<dbReference type="STRING" id="1566387.QV13_12710"/>
<evidence type="ECO:0000313" key="1">
    <source>
        <dbReference type="EMBL" id="OCX17611.1"/>
    </source>
</evidence>
<dbReference type="EMBL" id="MDEO01000032">
    <property type="protein sequence ID" value="OCX17611.1"/>
    <property type="molecule type" value="Genomic_DNA"/>
</dbReference>
<dbReference type="Proteomes" id="UP000094412">
    <property type="component" value="Unassembled WGS sequence"/>
</dbReference>
<evidence type="ECO:0000313" key="2">
    <source>
        <dbReference type="Proteomes" id="UP000094412"/>
    </source>
</evidence>
<protein>
    <submittedName>
        <fullName evidence="1">Uncharacterized protein</fullName>
    </submittedName>
</protein>
<organism evidence="1 2">
    <name type="scientific">Mesorhizobium hungaricum</name>
    <dbReference type="NCBI Taxonomy" id="1566387"/>
    <lineage>
        <taxon>Bacteria</taxon>
        <taxon>Pseudomonadati</taxon>
        <taxon>Pseudomonadota</taxon>
        <taxon>Alphaproteobacteria</taxon>
        <taxon>Hyphomicrobiales</taxon>
        <taxon>Phyllobacteriaceae</taxon>
        <taxon>Mesorhizobium</taxon>
    </lineage>
</organism>
<sequence length="61" mass="6418">MFDWIGKVASIAVDTVTLPVSAAVDVVTLGGALVDRDEPYTVTKAKRIVEAASEAIEDLAE</sequence>